<dbReference type="VEuPathDB" id="HostDB:ENSBTAG00000016153"/>
<keyword evidence="6" id="KW-0044">Antibiotic</keyword>
<dbReference type="Gene3D" id="3.10.450.10">
    <property type="match status" value="1"/>
</dbReference>
<sequence length="130" mass="14964">MGHSERLLVYPLYQVQTDYREAMLRAVDQLNERSSEAHLYRLLELDPFPTLTVDQVEDLGARKPVNFRVKETVCPRSNLQPPEQCDFKENGCVGTLSLYRSDDPFGLNCNEVSGPFCVMQMLTRWVVEHA</sequence>
<dbReference type="PANTHER" id="PTHR10206:SF2">
    <property type="entry name" value="CATHELICIDIN ANTIMICROBIAL PEPTIDE"/>
    <property type="match status" value="1"/>
</dbReference>
<dbReference type="PROSITE" id="PS00947">
    <property type="entry name" value="CATHELICIDINS_2"/>
    <property type="match status" value="1"/>
</dbReference>
<dbReference type="GO" id="GO:0001530">
    <property type="term" value="F:lipopolysaccharide binding"/>
    <property type="evidence" value="ECO:0000318"/>
    <property type="project" value="GO_Central"/>
</dbReference>
<keyword evidence="3" id="KW-0964">Secreted</keyword>
<comment type="subcellular location">
    <subcellularLocation>
        <location evidence="1">Secreted</location>
    </subcellularLocation>
</comment>
<evidence type="ECO:0000256" key="7">
    <source>
        <dbReference type="ARBA" id="ARBA00023157"/>
    </source>
</evidence>
<name>A0A3Q1MZC7_BOVIN</name>
<dbReference type="AlphaFoldDB" id="A0A3Q1MZC7"/>
<dbReference type="Bgee" id="ENSBTAG00000016153">
    <property type="expression patterns" value="Expressed in epithelium and 1 other cell type or tissue"/>
</dbReference>
<keyword evidence="4" id="KW-0929">Antimicrobial</keyword>
<evidence type="ECO:0000256" key="4">
    <source>
        <dbReference type="ARBA" id="ARBA00022529"/>
    </source>
</evidence>
<dbReference type="InParanoid" id="A0A3Q1MZC7"/>
<dbReference type="OMA" id="CPNTENS"/>
<evidence type="ECO:0000256" key="2">
    <source>
        <dbReference type="ARBA" id="ARBA00005320"/>
    </source>
</evidence>
<dbReference type="PANTHER" id="PTHR10206">
    <property type="entry name" value="CATHELICIDIN"/>
    <property type="match status" value="1"/>
</dbReference>
<dbReference type="GeneTree" id="ENSGT00390000000410"/>
<dbReference type="STRING" id="9913.ENSBTAP00000061535"/>
<evidence type="ECO:0000256" key="5">
    <source>
        <dbReference type="ARBA" id="ARBA00022729"/>
    </source>
</evidence>
<evidence type="ECO:0000256" key="1">
    <source>
        <dbReference type="ARBA" id="ARBA00004613"/>
    </source>
</evidence>
<dbReference type="Pfam" id="PF00666">
    <property type="entry name" value="Cathelicidins"/>
    <property type="match status" value="1"/>
</dbReference>
<organism evidence="8 9">
    <name type="scientific">Bos taurus</name>
    <name type="common">Bovine</name>
    <dbReference type="NCBI Taxonomy" id="9913"/>
    <lineage>
        <taxon>Eukaryota</taxon>
        <taxon>Metazoa</taxon>
        <taxon>Chordata</taxon>
        <taxon>Craniata</taxon>
        <taxon>Vertebrata</taxon>
        <taxon>Euteleostomi</taxon>
        <taxon>Mammalia</taxon>
        <taxon>Eutheria</taxon>
        <taxon>Laurasiatheria</taxon>
        <taxon>Artiodactyla</taxon>
        <taxon>Ruminantia</taxon>
        <taxon>Pecora</taxon>
        <taxon>Bovidae</taxon>
        <taxon>Bovinae</taxon>
        <taxon>Bos</taxon>
    </lineage>
</organism>
<evidence type="ECO:0000256" key="6">
    <source>
        <dbReference type="ARBA" id="ARBA00023022"/>
    </source>
</evidence>
<evidence type="ECO:0000313" key="8">
    <source>
        <dbReference type="Ensembl" id="ENSBTAP00000061535.2"/>
    </source>
</evidence>
<dbReference type="GO" id="GO:0061844">
    <property type="term" value="P:antimicrobial humoral immune response mediated by antimicrobial peptide"/>
    <property type="evidence" value="ECO:0000318"/>
    <property type="project" value="GO_Central"/>
</dbReference>
<reference evidence="8" key="1">
    <citation type="submission" date="2018-03" db="EMBL/GenBank/DDBJ databases">
        <title>ARS-UCD1.2.</title>
        <authorList>
            <person name="Rosen B.D."/>
            <person name="Bickhart D.M."/>
            <person name="Koren S."/>
            <person name="Schnabel R.D."/>
            <person name="Hall R."/>
            <person name="Zimin A."/>
            <person name="Dreischer C."/>
            <person name="Schultheiss S."/>
            <person name="Schroeder S.G."/>
            <person name="Elsik C.G."/>
            <person name="Couldrey C."/>
            <person name="Liu G.E."/>
            <person name="Van Tassell C.P."/>
            <person name="Phillippy A.M."/>
            <person name="Smith T.P.L."/>
            <person name="Medrano J.F."/>
        </authorList>
    </citation>
    <scope>NUCLEOTIDE SEQUENCE [LARGE SCALE GENOMIC DNA]</scope>
    <source>
        <strain evidence="8">Hereford</strain>
    </source>
</reference>
<protein>
    <submittedName>
        <fullName evidence="8">Uncharacterized protein</fullName>
    </submittedName>
</protein>
<dbReference type="SMR" id="A0A3Q1MZC7"/>
<comment type="similarity">
    <text evidence="2">Belongs to the cathelicidin family.</text>
</comment>
<keyword evidence="5" id="KW-0732">Signal</keyword>
<dbReference type="SUPFAM" id="SSF54403">
    <property type="entry name" value="Cystatin/monellin"/>
    <property type="match status" value="1"/>
</dbReference>
<dbReference type="InterPro" id="IPR018216">
    <property type="entry name" value="Cathelicidin_CS"/>
</dbReference>
<reference evidence="8" key="2">
    <citation type="submission" date="2025-08" db="UniProtKB">
        <authorList>
            <consortium name="Ensembl"/>
        </authorList>
    </citation>
    <scope>IDENTIFICATION</scope>
    <source>
        <strain evidence="8">Hereford</strain>
    </source>
</reference>
<dbReference type="PaxDb" id="9913-ENSBTAP00000042257"/>
<dbReference type="GO" id="GO:0050830">
    <property type="term" value="P:defense response to Gram-positive bacterium"/>
    <property type="evidence" value="ECO:0000318"/>
    <property type="project" value="GO_Central"/>
</dbReference>
<dbReference type="GO" id="GO:0005615">
    <property type="term" value="C:extracellular space"/>
    <property type="evidence" value="ECO:0000318"/>
    <property type="project" value="GO_Central"/>
</dbReference>
<dbReference type="GO" id="GO:0045087">
    <property type="term" value="P:innate immune response"/>
    <property type="evidence" value="ECO:0000318"/>
    <property type="project" value="GO_Central"/>
</dbReference>
<dbReference type="FunCoup" id="A0A3Q1MZC7">
    <property type="interactions" value="6"/>
</dbReference>
<evidence type="ECO:0000256" key="3">
    <source>
        <dbReference type="ARBA" id="ARBA00022525"/>
    </source>
</evidence>
<dbReference type="Ensembl" id="ENSBTAT00000074203.2">
    <property type="protein sequence ID" value="ENSBTAP00000061535.2"/>
    <property type="gene ID" value="ENSBTAG00000039879.4"/>
</dbReference>
<keyword evidence="9" id="KW-1185">Reference proteome</keyword>
<evidence type="ECO:0000313" key="9">
    <source>
        <dbReference type="Proteomes" id="UP000009136"/>
    </source>
</evidence>
<dbReference type="GO" id="GO:0050829">
    <property type="term" value="P:defense response to Gram-negative bacterium"/>
    <property type="evidence" value="ECO:0000318"/>
    <property type="project" value="GO_Central"/>
</dbReference>
<accession>A0A3Q1MZC7</accession>
<dbReference type="InterPro" id="IPR001894">
    <property type="entry name" value="Cathelicidin-like"/>
</dbReference>
<proteinExistence type="inferred from homology"/>
<reference evidence="8" key="3">
    <citation type="submission" date="2025-09" db="UniProtKB">
        <authorList>
            <consortium name="Ensembl"/>
        </authorList>
    </citation>
    <scope>IDENTIFICATION</scope>
    <source>
        <strain evidence="8">Hereford</strain>
    </source>
</reference>
<dbReference type="InterPro" id="IPR046350">
    <property type="entry name" value="Cystatin_sf"/>
</dbReference>
<keyword evidence="7" id="KW-1015">Disulfide bond</keyword>
<dbReference type="Proteomes" id="UP000009136">
    <property type="component" value="Chromosome 22"/>
</dbReference>